<dbReference type="Proteomes" id="UP000215914">
    <property type="component" value="Unassembled WGS sequence"/>
</dbReference>
<evidence type="ECO:0000313" key="2">
    <source>
        <dbReference type="Proteomes" id="UP000215914"/>
    </source>
</evidence>
<name>A0A9K3DT21_HELAN</name>
<dbReference type="AlphaFoldDB" id="A0A9K3DT21"/>
<accession>A0A9K3DT21</accession>
<proteinExistence type="predicted"/>
<comment type="caution">
    <text evidence="1">The sequence shown here is derived from an EMBL/GenBank/DDBJ whole genome shotgun (WGS) entry which is preliminary data.</text>
</comment>
<dbReference type="Gramene" id="mRNA:HanXRQr2_Chr16g0753401">
    <property type="protein sequence ID" value="mRNA:HanXRQr2_Chr16g0753401"/>
    <property type="gene ID" value="HanXRQr2_Chr16g0753401"/>
</dbReference>
<gene>
    <name evidence="1" type="ORF">HanXRQr2_Chr16g0753401</name>
</gene>
<organism evidence="1 2">
    <name type="scientific">Helianthus annuus</name>
    <name type="common">Common sunflower</name>
    <dbReference type="NCBI Taxonomy" id="4232"/>
    <lineage>
        <taxon>Eukaryota</taxon>
        <taxon>Viridiplantae</taxon>
        <taxon>Streptophyta</taxon>
        <taxon>Embryophyta</taxon>
        <taxon>Tracheophyta</taxon>
        <taxon>Spermatophyta</taxon>
        <taxon>Magnoliopsida</taxon>
        <taxon>eudicotyledons</taxon>
        <taxon>Gunneridae</taxon>
        <taxon>Pentapetalae</taxon>
        <taxon>asterids</taxon>
        <taxon>campanulids</taxon>
        <taxon>Asterales</taxon>
        <taxon>Asteraceae</taxon>
        <taxon>Asteroideae</taxon>
        <taxon>Heliantheae alliance</taxon>
        <taxon>Heliantheae</taxon>
        <taxon>Helianthus</taxon>
    </lineage>
</organism>
<dbReference type="EMBL" id="MNCJ02000331">
    <property type="protein sequence ID" value="KAF5760430.1"/>
    <property type="molecule type" value="Genomic_DNA"/>
</dbReference>
<reference evidence="1" key="2">
    <citation type="submission" date="2020-06" db="EMBL/GenBank/DDBJ databases">
        <title>Helianthus annuus Genome sequencing and assembly Release 2.</title>
        <authorList>
            <person name="Gouzy J."/>
            <person name="Langlade N."/>
            <person name="Munos S."/>
        </authorList>
    </citation>
    <scope>NUCLEOTIDE SEQUENCE</scope>
    <source>
        <tissue evidence="1">Leaves</tissue>
    </source>
</reference>
<sequence>MMLGKVYITIFPMRRLELLIKFSNEWMQVCTILESFFKGRCLCIWGCILWAKTNPCKLSIYVYHCNFVSKFNMFNI</sequence>
<reference evidence="1" key="1">
    <citation type="journal article" date="2017" name="Nature">
        <title>The sunflower genome provides insights into oil metabolism, flowering and Asterid evolution.</title>
        <authorList>
            <person name="Badouin H."/>
            <person name="Gouzy J."/>
            <person name="Grassa C.J."/>
            <person name="Murat F."/>
            <person name="Staton S.E."/>
            <person name="Cottret L."/>
            <person name="Lelandais-Briere C."/>
            <person name="Owens G.L."/>
            <person name="Carrere S."/>
            <person name="Mayjonade B."/>
            <person name="Legrand L."/>
            <person name="Gill N."/>
            <person name="Kane N.C."/>
            <person name="Bowers J.E."/>
            <person name="Hubner S."/>
            <person name="Bellec A."/>
            <person name="Berard A."/>
            <person name="Berges H."/>
            <person name="Blanchet N."/>
            <person name="Boniface M.C."/>
            <person name="Brunel D."/>
            <person name="Catrice O."/>
            <person name="Chaidir N."/>
            <person name="Claudel C."/>
            <person name="Donnadieu C."/>
            <person name="Faraut T."/>
            <person name="Fievet G."/>
            <person name="Helmstetter N."/>
            <person name="King M."/>
            <person name="Knapp S.J."/>
            <person name="Lai Z."/>
            <person name="Le Paslier M.C."/>
            <person name="Lippi Y."/>
            <person name="Lorenzon L."/>
            <person name="Mandel J.R."/>
            <person name="Marage G."/>
            <person name="Marchand G."/>
            <person name="Marquand E."/>
            <person name="Bret-Mestries E."/>
            <person name="Morien E."/>
            <person name="Nambeesan S."/>
            <person name="Nguyen T."/>
            <person name="Pegot-Espagnet P."/>
            <person name="Pouilly N."/>
            <person name="Raftis F."/>
            <person name="Sallet E."/>
            <person name="Schiex T."/>
            <person name="Thomas J."/>
            <person name="Vandecasteele C."/>
            <person name="Vares D."/>
            <person name="Vear F."/>
            <person name="Vautrin S."/>
            <person name="Crespi M."/>
            <person name="Mangin B."/>
            <person name="Burke J.M."/>
            <person name="Salse J."/>
            <person name="Munos S."/>
            <person name="Vincourt P."/>
            <person name="Rieseberg L.H."/>
            <person name="Langlade N.B."/>
        </authorList>
    </citation>
    <scope>NUCLEOTIDE SEQUENCE</scope>
    <source>
        <tissue evidence="1">Leaves</tissue>
    </source>
</reference>
<evidence type="ECO:0000313" key="1">
    <source>
        <dbReference type="EMBL" id="KAF5760430.1"/>
    </source>
</evidence>
<keyword evidence="2" id="KW-1185">Reference proteome</keyword>
<protein>
    <submittedName>
        <fullName evidence="1">Uncharacterized protein</fullName>
    </submittedName>
</protein>